<sequence length="80" mass="9510">MMLAHDVPNLIEHPPHISSLRCRVSHLPLQSTSYDELFFKKTFKNDLHENSLTERKGPSWKQFHDETFSVNLHKLIFWHA</sequence>
<gene>
    <name evidence="1" type="ORF">D9X91_01620</name>
</gene>
<organism evidence="1 2">
    <name type="scientific">Falsibacillus albus</name>
    <dbReference type="NCBI Taxonomy" id="2478915"/>
    <lineage>
        <taxon>Bacteria</taxon>
        <taxon>Bacillati</taxon>
        <taxon>Bacillota</taxon>
        <taxon>Bacilli</taxon>
        <taxon>Bacillales</taxon>
        <taxon>Bacillaceae</taxon>
        <taxon>Falsibacillus</taxon>
    </lineage>
</organism>
<evidence type="ECO:0000313" key="1">
    <source>
        <dbReference type="EMBL" id="RLQ98112.1"/>
    </source>
</evidence>
<protein>
    <submittedName>
        <fullName evidence="1">Uncharacterized protein</fullName>
    </submittedName>
</protein>
<keyword evidence="2" id="KW-1185">Reference proteome</keyword>
<reference evidence="1 2" key="1">
    <citation type="submission" date="2018-10" db="EMBL/GenBank/DDBJ databases">
        <title>Falsibacillus sp. genome draft.</title>
        <authorList>
            <person name="Shi S."/>
        </authorList>
    </citation>
    <scope>NUCLEOTIDE SEQUENCE [LARGE SCALE GENOMIC DNA]</scope>
    <source>
        <strain evidence="1 2">GY 10110</strain>
    </source>
</reference>
<comment type="caution">
    <text evidence="1">The sequence shown here is derived from an EMBL/GenBank/DDBJ whole genome shotgun (WGS) entry which is preliminary data.</text>
</comment>
<proteinExistence type="predicted"/>
<dbReference type="EMBL" id="RCVZ01000001">
    <property type="protein sequence ID" value="RLQ98112.1"/>
    <property type="molecule type" value="Genomic_DNA"/>
</dbReference>
<dbReference type="AlphaFoldDB" id="A0A3L7KBZ8"/>
<evidence type="ECO:0000313" key="2">
    <source>
        <dbReference type="Proteomes" id="UP000276770"/>
    </source>
</evidence>
<accession>A0A3L7KBZ8</accession>
<name>A0A3L7KBZ8_9BACI</name>
<dbReference type="Proteomes" id="UP000276770">
    <property type="component" value="Unassembled WGS sequence"/>
</dbReference>